<feature type="chain" id="PRO_5008070381" description="DUF4331 domain-containing protein" evidence="1">
    <location>
        <begin position="26"/>
        <end position="540"/>
    </location>
</feature>
<keyword evidence="1" id="KW-0732">Signal</keyword>
<dbReference type="Pfam" id="PF14224">
    <property type="entry name" value="DUF4331"/>
    <property type="match status" value="1"/>
</dbReference>
<dbReference type="RefSeq" id="WP_064023943.1">
    <property type="nucleotide sequence ID" value="NZ_LUUK01000004.1"/>
</dbReference>
<dbReference type="STRING" id="702114.A1355_16835"/>
<dbReference type="Proteomes" id="UP000077628">
    <property type="component" value="Unassembled WGS sequence"/>
</dbReference>
<evidence type="ECO:0008006" key="4">
    <source>
        <dbReference type="Google" id="ProtNLM"/>
    </source>
</evidence>
<name>A0A177PID6_9GAMM</name>
<accession>A0A177PID6</accession>
<evidence type="ECO:0000256" key="1">
    <source>
        <dbReference type="SAM" id="SignalP"/>
    </source>
</evidence>
<comment type="caution">
    <text evidence="2">The sequence shown here is derived from an EMBL/GenBank/DDBJ whole genome shotgun (WGS) entry which is preliminary data.</text>
</comment>
<sequence>MKSINRYSLSLIAALLACGASSAQAANHREAPLTALDTKADITDWFAFVSYDDPSKVTMILNVDPLLEPSNGPNYFPFDPEILYEMKVDNDFDADEDLTLQFRFKTESRLPGVFTGFVGIGDGLNTPFNSPAPLPAGTPLVPAAITALDGPGSEGLGLRQSYTVTLIKGKGKNRQVLELNGGQKLYVVPSNVGPRTMPDYPALAKQGIYDLAGGIKVFAGTVDDPFYIDLGAAFDTLNFRSGASGVGVAGVLSDAQSADDARNFAPDDVAGFNVNAIAIELPIAMLTQDGKLHGANEALAVIGTYATTSRPRTKAYAEKPGGRPKLANAYTQIQRMGNPLVNELLIGTGDKDKFSMSEPKQDGDYAAYVVDPLIARVLNAATAGVLPVPVPPRVNPDQPAFDLGPLVFYAAPICPACTSEQRGPIADLLRLNTGIGPTTTAARKRMGFLAGDSAGFPNGRRVSDDVLDITAQAAVGVLRAGFGAFPNNRVGDGVNANDRNYQESFPYVAFANSGRQSRHVDPGEAGCADSLTSAAANCPE</sequence>
<gene>
    <name evidence="2" type="ORF">A1355_16835</name>
</gene>
<proteinExistence type="predicted"/>
<organism evidence="2 3">
    <name type="scientific">Methylomonas koyamae</name>
    <dbReference type="NCBI Taxonomy" id="702114"/>
    <lineage>
        <taxon>Bacteria</taxon>
        <taxon>Pseudomonadati</taxon>
        <taxon>Pseudomonadota</taxon>
        <taxon>Gammaproteobacteria</taxon>
        <taxon>Methylococcales</taxon>
        <taxon>Methylococcaceae</taxon>
        <taxon>Methylomonas</taxon>
    </lineage>
</organism>
<evidence type="ECO:0000313" key="3">
    <source>
        <dbReference type="Proteomes" id="UP000077628"/>
    </source>
</evidence>
<feature type="signal peptide" evidence="1">
    <location>
        <begin position="1"/>
        <end position="25"/>
    </location>
</feature>
<evidence type="ECO:0000313" key="2">
    <source>
        <dbReference type="EMBL" id="OAI29159.1"/>
    </source>
</evidence>
<dbReference type="EMBL" id="LUUK01000004">
    <property type="protein sequence ID" value="OAI29159.1"/>
    <property type="molecule type" value="Genomic_DNA"/>
</dbReference>
<dbReference type="OrthoDB" id="525451at2"/>
<protein>
    <recommendedName>
        <fullName evidence="4">DUF4331 domain-containing protein</fullName>
    </recommendedName>
</protein>
<dbReference type="AlphaFoldDB" id="A0A177PID6"/>
<keyword evidence="3" id="KW-1185">Reference proteome</keyword>
<reference evidence="3" key="1">
    <citation type="submission" date="2016-03" db="EMBL/GenBank/DDBJ databases">
        <authorList>
            <person name="Heylen K."/>
            <person name="De Vos P."/>
            <person name="Vekeman B."/>
        </authorList>
    </citation>
    <scope>NUCLEOTIDE SEQUENCE [LARGE SCALE GENOMIC DNA]</scope>
    <source>
        <strain evidence="3">R-45383</strain>
    </source>
</reference>
<dbReference type="PROSITE" id="PS51257">
    <property type="entry name" value="PROKAR_LIPOPROTEIN"/>
    <property type="match status" value="1"/>
</dbReference>
<dbReference type="InterPro" id="IPR025566">
    <property type="entry name" value="DUF4331"/>
</dbReference>